<sequence length="259" mass="28229">MSSTPRRRDSSPLGRFLIDTSRKSLRAVKERASSLQSDGKEEIGIGKMFKKSGSMSPANPTSSPLTPRKNDINSNMFPQNEAGPSSAYTNKFDAVFEQISYLGCSKIENPVDEQEMLQIVAQLNSEKSHDPLCVTLVVPPYASGVVRLCESGSMAEISRFPVHRIRFCARGQLTSSERECFALSFTQFNGTQANHQCHVFRCQVPEAAGRALLCFANAFRNNEPPSTSQTSAAASSSSIGNGPSPTPGAEEDYQFEAFL</sequence>
<protein>
    <submittedName>
        <fullName evidence="4">PID domain-containing protein</fullName>
    </submittedName>
</protein>
<evidence type="ECO:0000256" key="1">
    <source>
        <dbReference type="SAM" id="MobiDB-lite"/>
    </source>
</evidence>
<dbReference type="WBParaSite" id="ACRNAN_scaffold22130.g27798.t1">
    <property type="protein sequence ID" value="ACRNAN_scaffold22130.g27798.t1"/>
    <property type="gene ID" value="ACRNAN_scaffold22130.g27798"/>
</dbReference>
<dbReference type="SMART" id="SM00462">
    <property type="entry name" value="PTB"/>
    <property type="match status" value="1"/>
</dbReference>
<feature type="domain" description="PID" evidence="2">
    <location>
        <begin position="101"/>
        <end position="202"/>
    </location>
</feature>
<reference evidence="4" key="1">
    <citation type="submission" date="2022-11" db="UniProtKB">
        <authorList>
            <consortium name="WormBaseParasite"/>
        </authorList>
    </citation>
    <scope>IDENTIFICATION</scope>
</reference>
<dbReference type="SUPFAM" id="SSF50729">
    <property type="entry name" value="PH domain-like"/>
    <property type="match status" value="1"/>
</dbReference>
<feature type="compositionally biased region" description="Basic and acidic residues" evidence="1">
    <location>
        <begin position="27"/>
        <end position="44"/>
    </location>
</feature>
<feature type="compositionally biased region" description="Low complexity" evidence="1">
    <location>
        <begin position="225"/>
        <end position="243"/>
    </location>
</feature>
<dbReference type="Pfam" id="PF00640">
    <property type="entry name" value="PID"/>
    <property type="match status" value="1"/>
</dbReference>
<accession>A0A914DD84</accession>
<dbReference type="InterPro" id="IPR011993">
    <property type="entry name" value="PH-like_dom_sf"/>
</dbReference>
<keyword evidence="3" id="KW-1185">Reference proteome</keyword>
<name>A0A914DD84_9BILA</name>
<feature type="region of interest" description="Disordered" evidence="1">
    <location>
        <begin position="1"/>
        <end position="20"/>
    </location>
</feature>
<dbReference type="InterPro" id="IPR006020">
    <property type="entry name" value="PTB/PI_dom"/>
</dbReference>
<dbReference type="Proteomes" id="UP000887540">
    <property type="component" value="Unplaced"/>
</dbReference>
<evidence type="ECO:0000313" key="3">
    <source>
        <dbReference type="Proteomes" id="UP000887540"/>
    </source>
</evidence>
<feature type="region of interest" description="Disordered" evidence="1">
    <location>
        <begin position="225"/>
        <end position="251"/>
    </location>
</feature>
<feature type="region of interest" description="Disordered" evidence="1">
    <location>
        <begin position="25"/>
        <end position="84"/>
    </location>
</feature>
<feature type="compositionally biased region" description="Basic and acidic residues" evidence="1">
    <location>
        <begin position="1"/>
        <end position="10"/>
    </location>
</feature>
<dbReference type="Gene3D" id="2.30.29.30">
    <property type="entry name" value="Pleckstrin-homology domain (PH domain)/Phosphotyrosine-binding domain (PTB)"/>
    <property type="match status" value="1"/>
</dbReference>
<organism evidence="3 4">
    <name type="scientific">Acrobeloides nanus</name>
    <dbReference type="NCBI Taxonomy" id="290746"/>
    <lineage>
        <taxon>Eukaryota</taxon>
        <taxon>Metazoa</taxon>
        <taxon>Ecdysozoa</taxon>
        <taxon>Nematoda</taxon>
        <taxon>Chromadorea</taxon>
        <taxon>Rhabditida</taxon>
        <taxon>Tylenchina</taxon>
        <taxon>Cephalobomorpha</taxon>
        <taxon>Cephaloboidea</taxon>
        <taxon>Cephalobidae</taxon>
        <taxon>Acrobeloides</taxon>
    </lineage>
</organism>
<feature type="compositionally biased region" description="Polar residues" evidence="1">
    <location>
        <begin position="72"/>
        <end position="84"/>
    </location>
</feature>
<evidence type="ECO:0000313" key="4">
    <source>
        <dbReference type="WBParaSite" id="ACRNAN_scaffold22130.g27798.t1"/>
    </source>
</evidence>
<evidence type="ECO:0000259" key="2">
    <source>
        <dbReference type="PROSITE" id="PS01179"/>
    </source>
</evidence>
<proteinExistence type="predicted"/>
<dbReference type="AlphaFoldDB" id="A0A914DD84"/>
<dbReference type="PROSITE" id="PS01179">
    <property type="entry name" value="PID"/>
    <property type="match status" value="1"/>
</dbReference>
<feature type="compositionally biased region" description="Polar residues" evidence="1">
    <location>
        <begin position="53"/>
        <end position="65"/>
    </location>
</feature>